<reference evidence="1" key="1">
    <citation type="submission" date="2023-05" db="EMBL/GenBank/DDBJ databases">
        <authorList>
            <consortium name="ELIXIR-Norway"/>
        </authorList>
    </citation>
    <scope>NUCLEOTIDE SEQUENCE</scope>
</reference>
<dbReference type="Proteomes" id="UP001162501">
    <property type="component" value="Chromosome 28"/>
</dbReference>
<evidence type="ECO:0000313" key="2">
    <source>
        <dbReference type="Proteomes" id="UP001162501"/>
    </source>
</evidence>
<organism evidence="1 2">
    <name type="scientific">Rangifer tarandus platyrhynchus</name>
    <name type="common">Svalbard reindeer</name>
    <dbReference type="NCBI Taxonomy" id="3082113"/>
    <lineage>
        <taxon>Eukaryota</taxon>
        <taxon>Metazoa</taxon>
        <taxon>Chordata</taxon>
        <taxon>Craniata</taxon>
        <taxon>Vertebrata</taxon>
        <taxon>Euteleostomi</taxon>
        <taxon>Mammalia</taxon>
        <taxon>Eutheria</taxon>
        <taxon>Laurasiatheria</taxon>
        <taxon>Artiodactyla</taxon>
        <taxon>Ruminantia</taxon>
        <taxon>Pecora</taxon>
        <taxon>Cervidae</taxon>
        <taxon>Odocoileinae</taxon>
        <taxon>Rangifer</taxon>
    </lineage>
</organism>
<dbReference type="EMBL" id="OX596112">
    <property type="protein sequence ID" value="CAI9704879.1"/>
    <property type="molecule type" value="Genomic_DNA"/>
</dbReference>
<name>A0ACB0EXK6_RANTA</name>
<proteinExistence type="predicted"/>
<evidence type="ECO:0000313" key="1">
    <source>
        <dbReference type="EMBL" id="CAI9704879.1"/>
    </source>
</evidence>
<gene>
    <name evidence="1" type="ORF">MRATA1EN3_LOCUS16092</name>
</gene>
<sequence length="338" mass="35417">MGWSLIALRPGPARQLWLLLPSLAPDDDPGPSDPRPGASVNGRVASRDGPVAVGSGTLPASALHLALGTEKRCLRPPGHILGTPCVHKSTWAPTAQLREWLPVPTSPEAGGAARVQRLTEQRGRGCALKQASISGRGDLEEEPEGSSSGAGSQEKGICPSVRRPLRPAQAPPLRRPPGGSAAPGAEDAGFQNRSRRGLTVLSDDEVKLKPRLGGRGACRQGQKEASPGREKSGPDNLPRLLKPAARGPARQQEKRQEETPALRSEGRPPLAAAREKRAGAGQRGRSRTGRGSHGGEGQAAMHGALLPAEKVHPCFLDTESDWLRSAGFILILASSGHA</sequence>
<accession>A0ACB0EXK6</accession>
<protein>
    <submittedName>
        <fullName evidence="1">Uncharacterized protein</fullName>
    </submittedName>
</protein>